<comment type="catalytic activity">
    <reaction evidence="9 10">
        <text>XTP + H2O = XMP + diphosphate + H(+)</text>
        <dbReference type="Rhea" id="RHEA:28610"/>
        <dbReference type="ChEBI" id="CHEBI:15377"/>
        <dbReference type="ChEBI" id="CHEBI:15378"/>
        <dbReference type="ChEBI" id="CHEBI:33019"/>
        <dbReference type="ChEBI" id="CHEBI:57464"/>
        <dbReference type="ChEBI" id="CHEBI:61314"/>
        <dbReference type="EC" id="3.6.1.66"/>
    </reaction>
</comment>
<dbReference type="AlphaFoldDB" id="A0A7J2TI92"/>
<dbReference type="SUPFAM" id="SSF52972">
    <property type="entry name" value="ITPase-like"/>
    <property type="match status" value="1"/>
</dbReference>
<proteinExistence type="inferred from homology"/>
<evidence type="ECO:0000256" key="5">
    <source>
        <dbReference type="ARBA" id="ARBA00022801"/>
    </source>
</evidence>
<comment type="catalytic activity">
    <reaction evidence="8 10">
        <text>dITP + H2O = dIMP + diphosphate + H(+)</text>
        <dbReference type="Rhea" id="RHEA:28342"/>
        <dbReference type="ChEBI" id="CHEBI:15377"/>
        <dbReference type="ChEBI" id="CHEBI:15378"/>
        <dbReference type="ChEBI" id="CHEBI:33019"/>
        <dbReference type="ChEBI" id="CHEBI:61194"/>
        <dbReference type="ChEBI" id="CHEBI:61382"/>
        <dbReference type="EC" id="3.6.1.66"/>
    </reaction>
</comment>
<reference evidence="12" key="1">
    <citation type="journal article" date="2020" name="mSystems">
        <title>Genome- and Community-Level Interaction Insights into Carbon Utilization and Element Cycling Functions of Hydrothermarchaeota in Hydrothermal Sediment.</title>
        <authorList>
            <person name="Zhou Z."/>
            <person name="Liu Y."/>
            <person name="Xu W."/>
            <person name="Pan J."/>
            <person name="Luo Z.H."/>
            <person name="Li M."/>
        </authorList>
    </citation>
    <scope>NUCLEOTIDE SEQUENCE [LARGE SCALE GENOMIC DNA]</scope>
    <source>
        <strain evidence="12">SpSt-26</strain>
    </source>
</reference>
<evidence type="ECO:0000256" key="2">
    <source>
        <dbReference type="ARBA" id="ARBA00011738"/>
    </source>
</evidence>
<dbReference type="GO" id="GO:0009117">
    <property type="term" value="P:nucleotide metabolic process"/>
    <property type="evidence" value="ECO:0007669"/>
    <property type="project" value="UniProtKB-KW"/>
</dbReference>
<feature type="binding site" evidence="10">
    <location>
        <begin position="165"/>
        <end position="166"/>
    </location>
    <ligand>
        <name>substrate</name>
    </ligand>
</feature>
<dbReference type="Pfam" id="PF01725">
    <property type="entry name" value="Ham1p_like"/>
    <property type="match status" value="1"/>
</dbReference>
<feature type="binding site" evidence="10">
    <location>
        <position position="36"/>
    </location>
    <ligand>
        <name>Mg(2+)</name>
        <dbReference type="ChEBI" id="CHEBI:18420"/>
    </ligand>
</feature>
<sequence>MSMLFITSNEGKFREAKEVAKKFSIELKWLKMEYEEFQGNSLEEIALKSARELSKEIKEPFFIEDSGLFIESLNGFPGPYSSYVFKTIGNKGILKLMEGVQNRKAYFKAVIAFFDGKEIKIFDGIVYGEISTEIRGDKGFGFDPIFLYGDKTFAEMGEEKNSVSHRRKALEKFFSYLKSTSEP</sequence>
<keyword evidence="5 10" id="KW-0378">Hydrolase</keyword>
<evidence type="ECO:0000256" key="1">
    <source>
        <dbReference type="ARBA" id="ARBA00008023"/>
    </source>
</evidence>
<comment type="function">
    <text evidence="10">Pyrophosphatase that catalyzes the hydrolysis of nucleoside triphosphates to their monophosphate derivatives, with a high preference for the non-canonical purine nucleotides XTP (xanthosine triphosphate), dITP (deoxyinosine triphosphate) and ITP. Seems to function as a house-cleaning enzyme that removes non-canonical purine nucleotides from the nucleotide pool, thus preventing their incorporation into DNA/RNA and avoiding chromosomal lesions.</text>
</comment>
<dbReference type="GO" id="GO:0036220">
    <property type="term" value="F:ITP diphosphatase activity"/>
    <property type="evidence" value="ECO:0007669"/>
    <property type="project" value="UniProtKB-UniRule"/>
</dbReference>
<evidence type="ECO:0000256" key="10">
    <source>
        <dbReference type="HAMAP-Rule" id="MF_01405"/>
    </source>
</evidence>
<feature type="binding site" evidence="10">
    <location>
        <position position="160"/>
    </location>
    <ligand>
        <name>substrate</name>
    </ligand>
</feature>
<dbReference type="GO" id="GO:0046872">
    <property type="term" value="F:metal ion binding"/>
    <property type="evidence" value="ECO:0007669"/>
    <property type="project" value="UniProtKB-KW"/>
</dbReference>
<dbReference type="GO" id="GO:0036222">
    <property type="term" value="F:XTP diphosphatase activity"/>
    <property type="evidence" value="ECO:0007669"/>
    <property type="project" value="UniProtKB-UniRule"/>
</dbReference>
<feature type="binding site" evidence="10">
    <location>
        <position position="65"/>
    </location>
    <ligand>
        <name>Mg(2+)</name>
        <dbReference type="ChEBI" id="CHEBI:18420"/>
    </ligand>
</feature>
<evidence type="ECO:0000256" key="3">
    <source>
        <dbReference type="ARBA" id="ARBA00022723"/>
    </source>
</evidence>
<dbReference type="GO" id="GO:0017111">
    <property type="term" value="F:ribonucleoside triphosphate phosphatase activity"/>
    <property type="evidence" value="ECO:0007669"/>
    <property type="project" value="InterPro"/>
</dbReference>
<dbReference type="InterPro" id="IPR020922">
    <property type="entry name" value="dITP/XTP_pyrophosphatase"/>
</dbReference>
<feature type="active site" description="Proton acceptor" evidence="10">
    <location>
        <position position="65"/>
    </location>
</feature>
<evidence type="ECO:0000256" key="8">
    <source>
        <dbReference type="ARBA" id="ARBA00051875"/>
    </source>
</evidence>
<name>A0A7J2TI92_ARCFL</name>
<comment type="catalytic activity">
    <reaction evidence="10">
        <text>ITP + H2O = IMP + diphosphate + H(+)</text>
        <dbReference type="Rhea" id="RHEA:29399"/>
        <dbReference type="ChEBI" id="CHEBI:15377"/>
        <dbReference type="ChEBI" id="CHEBI:15378"/>
        <dbReference type="ChEBI" id="CHEBI:33019"/>
        <dbReference type="ChEBI" id="CHEBI:58053"/>
        <dbReference type="ChEBI" id="CHEBI:61402"/>
        <dbReference type="EC" id="3.6.1.66"/>
    </reaction>
</comment>
<dbReference type="InterPro" id="IPR002637">
    <property type="entry name" value="RdgB/HAM1"/>
</dbReference>
<dbReference type="PANTHER" id="PTHR11067">
    <property type="entry name" value="INOSINE TRIPHOSPHATE PYROPHOSPHATASE/HAM1 PROTEIN"/>
    <property type="match status" value="1"/>
</dbReference>
<dbReference type="GO" id="GO:0000166">
    <property type="term" value="F:nucleotide binding"/>
    <property type="evidence" value="ECO:0007669"/>
    <property type="project" value="UniProtKB-KW"/>
</dbReference>
<dbReference type="CDD" id="cd00515">
    <property type="entry name" value="HAM1"/>
    <property type="match status" value="1"/>
</dbReference>
<gene>
    <name evidence="12" type="ORF">ENP88_01860</name>
</gene>
<organism evidence="12">
    <name type="scientific">Archaeoglobus fulgidus</name>
    <dbReference type="NCBI Taxonomy" id="2234"/>
    <lineage>
        <taxon>Archaea</taxon>
        <taxon>Methanobacteriati</taxon>
        <taxon>Methanobacteriota</taxon>
        <taxon>Archaeoglobi</taxon>
        <taxon>Archaeoglobales</taxon>
        <taxon>Archaeoglobaceae</taxon>
        <taxon>Archaeoglobus</taxon>
    </lineage>
</organism>
<keyword evidence="3 10" id="KW-0479">Metal-binding</keyword>
<dbReference type="PANTHER" id="PTHR11067:SF9">
    <property type="entry name" value="INOSINE TRIPHOSPHATE PYROPHOSPHATASE"/>
    <property type="match status" value="1"/>
</dbReference>
<dbReference type="EMBL" id="DSLA01000034">
    <property type="protein sequence ID" value="HEH34904.1"/>
    <property type="molecule type" value="Genomic_DNA"/>
</dbReference>
<dbReference type="NCBIfam" id="TIGR00042">
    <property type="entry name" value="RdgB/HAM1 family non-canonical purine NTP pyrophosphatase"/>
    <property type="match status" value="1"/>
</dbReference>
<comment type="cofactor">
    <cofactor evidence="10">
        <name>Mg(2+)</name>
        <dbReference type="ChEBI" id="CHEBI:18420"/>
    </cofactor>
    <text evidence="10">Binds 1 Mg(2+) ion per subunit.</text>
</comment>
<comment type="similarity">
    <text evidence="1 10 11">Belongs to the HAM1 NTPase family.</text>
</comment>
<comment type="caution">
    <text evidence="12">The sequence shown here is derived from an EMBL/GenBank/DDBJ whole genome shotgun (WGS) entry which is preliminary data.</text>
</comment>
<dbReference type="FunFam" id="3.90.950.10:FF:000001">
    <property type="entry name" value="dITP/XTP pyrophosphatase"/>
    <property type="match status" value="1"/>
</dbReference>
<evidence type="ECO:0000313" key="12">
    <source>
        <dbReference type="EMBL" id="HEH34904.1"/>
    </source>
</evidence>
<protein>
    <recommendedName>
        <fullName evidence="10">dITP/XTP pyrophosphatase</fullName>
        <ecNumber evidence="10">3.6.1.66</ecNumber>
    </recommendedName>
    <alternativeName>
        <fullName evidence="10">Non-canonical purine NTP pyrophosphatase</fullName>
    </alternativeName>
    <alternativeName>
        <fullName evidence="10">Non-standard purine NTP pyrophosphatase</fullName>
    </alternativeName>
    <alternativeName>
        <fullName evidence="10">Nucleoside-triphosphate diphosphatase</fullName>
    </alternativeName>
    <alternativeName>
        <fullName evidence="10">Nucleoside-triphosphate pyrophosphatase</fullName>
        <shortName evidence="10">NTPase</shortName>
    </alternativeName>
</protein>
<evidence type="ECO:0000256" key="11">
    <source>
        <dbReference type="RuleBase" id="RU003781"/>
    </source>
</evidence>
<dbReference type="NCBIfam" id="NF011396">
    <property type="entry name" value="PRK14821.1"/>
    <property type="match status" value="1"/>
</dbReference>
<keyword evidence="7 10" id="KW-0546">Nucleotide metabolism</keyword>
<evidence type="ECO:0000256" key="7">
    <source>
        <dbReference type="ARBA" id="ARBA00023080"/>
    </source>
</evidence>
<dbReference type="GO" id="GO:0009146">
    <property type="term" value="P:purine nucleoside triphosphate catabolic process"/>
    <property type="evidence" value="ECO:0007669"/>
    <property type="project" value="UniProtKB-UniRule"/>
</dbReference>
<dbReference type="InterPro" id="IPR029001">
    <property type="entry name" value="ITPase-like_fam"/>
</dbReference>
<evidence type="ECO:0000256" key="9">
    <source>
        <dbReference type="ARBA" id="ARBA00052017"/>
    </source>
</evidence>
<dbReference type="EC" id="3.6.1.66" evidence="10"/>
<dbReference type="GO" id="GO:0005737">
    <property type="term" value="C:cytoplasm"/>
    <property type="evidence" value="ECO:0007669"/>
    <property type="project" value="TreeGrafter"/>
</dbReference>
<feature type="binding site" evidence="10">
    <location>
        <begin position="7"/>
        <end position="12"/>
    </location>
    <ligand>
        <name>substrate</name>
    </ligand>
</feature>
<evidence type="ECO:0000256" key="4">
    <source>
        <dbReference type="ARBA" id="ARBA00022741"/>
    </source>
</evidence>
<dbReference type="Gene3D" id="3.90.950.10">
    <property type="match status" value="1"/>
</dbReference>
<dbReference type="HAMAP" id="MF_01405">
    <property type="entry name" value="Non_canon_purine_NTPase"/>
    <property type="match status" value="1"/>
</dbReference>
<dbReference type="GO" id="GO:0035870">
    <property type="term" value="F:dITP diphosphatase activity"/>
    <property type="evidence" value="ECO:0007669"/>
    <property type="project" value="UniProtKB-UniRule"/>
</dbReference>
<comment type="subunit">
    <text evidence="2 10">Homodimer.</text>
</comment>
<keyword evidence="4 10" id="KW-0547">Nucleotide-binding</keyword>
<feature type="binding site" evidence="10">
    <location>
        <position position="66"/>
    </location>
    <ligand>
        <name>substrate</name>
    </ligand>
</feature>
<feature type="binding site" evidence="10">
    <location>
        <begin position="140"/>
        <end position="143"/>
    </location>
    <ligand>
        <name>substrate</name>
    </ligand>
</feature>
<accession>A0A7J2TI92</accession>
<keyword evidence="6 10" id="KW-0460">Magnesium</keyword>
<evidence type="ECO:0000256" key="6">
    <source>
        <dbReference type="ARBA" id="ARBA00022842"/>
    </source>
</evidence>